<organism evidence="3 4">
    <name type="scientific">Digitaria exilis</name>
    <dbReference type="NCBI Taxonomy" id="1010633"/>
    <lineage>
        <taxon>Eukaryota</taxon>
        <taxon>Viridiplantae</taxon>
        <taxon>Streptophyta</taxon>
        <taxon>Embryophyta</taxon>
        <taxon>Tracheophyta</taxon>
        <taxon>Spermatophyta</taxon>
        <taxon>Magnoliopsida</taxon>
        <taxon>Liliopsida</taxon>
        <taxon>Poales</taxon>
        <taxon>Poaceae</taxon>
        <taxon>PACMAD clade</taxon>
        <taxon>Panicoideae</taxon>
        <taxon>Panicodae</taxon>
        <taxon>Paniceae</taxon>
        <taxon>Anthephorinae</taxon>
        <taxon>Digitaria</taxon>
    </lineage>
</organism>
<proteinExistence type="predicted"/>
<dbReference type="InterPro" id="IPR036047">
    <property type="entry name" value="F-box-like_dom_sf"/>
</dbReference>
<dbReference type="OrthoDB" id="694183at2759"/>
<dbReference type="PANTHER" id="PTHR33110">
    <property type="entry name" value="F-BOX/KELCH-REPEAT PROTEIN-RELATED"/>
    <property type="match status" value="1"/>
</dbReference>
<dbReference type="PANTHER" id="PTHR33110:SF143">
    <property type="entry name" value="F-BOX DOMAIN CONTAINING PROTEIN, EXPRESSED"/>
    <property type="match status" value="1"/>
</dbReference>
<name>A0A835EN24_9POAL</name>
<feature type="domain" description="KIB1-4 beta-propeller" evidence="1">
    <location>
        <begin position="101"/>
        <end position="359"/>
    </location>
</feature>
<sequence>MAATLPSSWEELPPELLGLVLHRLPSLGDRVRLRAVCRPWRAGALVQRQQEKPLPPPLPWLALRDGSLVDLDGAPVRCAPILRKGIYSYRAVDDLAFLVHDDGGSSLVNPLSGFTLDPPELAPAVHRAIDGMRTYYNHSHIRKAHRCYFCLQATQGHQRQNESREESKSSTKIHDVAFFQEKLYALTGREGLYAVELRAGSLGAPDLSSGGFHRCITEDPDQLPIYDPREHQIYYRGTGDDPEYLVLRYLAESNGRLLMMRRWMCHPRDSMLGDHDQTFQFEVFEADLFRVPGRWMKVDSLGGHAIFLGSECTKSVLASQCAGGVQEDCVYFMHRIFDNPAKEFLGPCVDPLADSGVYNVRDGRITPLLPEGVMVELRRKQQYLTWFFPVDA</sequence>
<dbReference type="Gene3D" id="1.20.1280.50">
    <property type="match status" value="1"/>
</dbReference>
<evidence type="ECO:0000313" key="3">
    <source>
        <dbReference type="EMBL" id="KAF8701820.1"/>
    </source>
</evidence>
<dbReference type="Proteomes" id="UP000636709">
    <property type="component" value="Unassembled WGS sequence"/>
</dbReference>
<comment type="caution">
    <text evidence="3">The sequence shown here is derived from an EMBL/GenBank/DDBJ whole genome shotgun (WGS) entry which is preliminary data.</text>
</comment>
<keyword evidence="4" id="KW-1185">Reference proteome</keyword>
<dbReference type="Pfam" id="PF12937">
    <property type="entry name" value="F-box-like"/>
    <property type="match status" value="1"/>
</dbReference>
<dbReference type="SUPFAM" id="SSF81383">
    <property type="entry name" value="F-box domain"/>
    <property type="match status" value="1"/>
</dbReference>
<dbReference type="EMBL" id="JACEFO010001795">
    <property type="protein sequence ID" value="KAF8701820.1"/>
    <property type="molecule type" value="Genomic_DNA"/>
</dbReference>
<feature type="domain" description="F-box" evidence="2">
    <location>
        <begin position="9"/>
        <end position="42"/>
    </location>
</feature>
<dbReference type="AlphaFoldDB" id="A0A835EN24"/>
<protein>
    <recommendedName>
        <fullName evidence="5">F-box domain-containing protein</fullName>
    </recommendedName>
</protein>
<evidence type="ECO:0000259" key="1">
    <source>
        <dbReference type="Pfam" id="PF03478"/>
    </source>
</evidence>
<accession>A0A835EN24</accession>
<gene>
    <name evidence="3" type="ORF">HU200_033141</name>
</gene>
<evidence type="ECO:0000259" key="2">
    <source>
        <dbReference type="Pfam" id="PF12937"/>
    </source>
</evidence>
<dbReference type="InterPro" id="IPR001810">
    <property type="entry name" value="F-box_dom"/>
</dbReference>
<dbReference type="InterPro" id="IPR005174">
    <property type="entry name" value="KIB1-4_b-propeller"/>
</dbReference>
<evidence type="ECO:0008006" key="5">
    <source>
        <dbReference type="Google" id="ProtNLM"/>
    </source>
</evidence>
<reference evidence="3" key="1">
    <citation type="submission" date="2020-07" db="EMBL/GenBank/DDBJ databases">
        <title>Genome sequence and genetic diversity analysis of an under-domesticated orphan crop, white fonio (Digitaria exilis).</title>
        <authorList>
            <person name="Bennetzen J.L."/>
            <person name="Chen S."/>
            <person name="Ma X."/>
            <person name="Wang X."/>
            <person name="Yssel A.E.J."/>
            <person name="Chaluvadi S.R."/>
            <person name="Johnson M."/>
            <person name="Gangashetty P."/>
            <person name="Hamidou F."/>
            <person name="Sanogo M.D."/>
            <person name="Zwaenepoel A."/>
            <person name="Wallace J."/>
            <person name="Van De Peer Y."/>
            <person name="Van Deynze A."/>
        </authorList>
    </citation>
    <scope>NUCLEOTIDE SEQUENCE</scope>
    <source>
        <tissue evidence="3">Leaves</tissue>
    </source>
</reference>
<dbReference type="Pfam" id="PF03478">
    <property type="entry name" value="Beta-prop_KIB1-4"/>
    <property type="match status" value="1"/>
</dbReference>
<evidence type="ECO:0000313" key="4">
    <source>
        <dbReference type="Proteomes" id="UP000636709"/>
    </source>
</evidence>